<keyword evidence="2" id="KW-1185">Reference proteome</keyword>
<evidence type="ECO:0000313" key="2">
    <source>
        <dbReference type="Proteomes" id="UP000004221"/>
    </source>
</evidence>
<gene>
    <name evidence="1" type="ORF">NITHO_1790004</name>
</gene>
<proteinExistence type="predicted"/>
<protein>
    <submittedName>
        <fullName evidence="1">Uncharacterized protein</fullName>
    </submittedName>
</protein>
<name>I4EED9_9BACT</name>
<evidence type="ECO:0000313" key="1">
    <source>
        <dbReference type="EMBL" id="CCF83051.1"/>
    </source>
</evidence>
<comment type="caution">
    <text evidence="1">The sequence shown here is derived from an EMBL/GenBank/DDBJ whole genome shotgun (WGS) entry which is preliminary data.</text>
</comment>
<reference evidence="1 2" key="1">
    <citation type="journal article" date="2012" name="ISME J.">
        <title>Nitrification expanded: discovery, physiology and genomics of a nitrite-oxidizing bacterium from the phylum Chloroflexi.</title>
        <authorList>
            <person name="Sorokin D.Y."/>
            <person name="Lucker S."/>
            <person name="Vejmelkova D."/>
            <person name="Kostrikina N.A."/>
            <person name="Kleerebezem R."/>
            <person name="Rijpstra W.I."/>
            <person name="Damste J.S."/>
            <person name="Le Paslier D."/>
            <person name="Muyzer G."/>
            <person name="Wagner M."/>
            <person name="van Loosdrecht M.C."/>
            <person name="Daims H."/>
        </authorList>
    </citation>
    <scope>NUCLEOTIDE SEQUENCE [LARGE SCALE GENOMIC DNA]</scope>
    <source>
        <strain evidence="2">none</strain>
    </source>
</reference>
<dbReference type="AlphaFoldDB" id="I4EED9"/>
<sequence length="64" mass="6467">MGIVPSEGVRLYRRVAYSGGGEDSGYPGLVAAIQQWTAQQSVGVPLAAPLPDLFVAALLAAPGG</sequence>
<dbReference type="Proteomes" id="UP000004221">
    <property type="component" value="Unassembled WGS sequence"/>
</dbReference>
<dbReference type="EMBL" id="CAGS01000089">
    <property type="protein sequence ID" value="CCF83051.1"/>
    <property type="molecule type" value="Genomic_DNA"/>
</dbReference>
<accession>I4EED9</accession>
<organism evidence="1 2">
    <name type="scientific">Nitrolancea hollandica Lb</name>
    <dbReference type="NCBI Taxonomy" id="1129897"/>
    <lineage>
        <taxon>Bacteria</taxon>
        <taxon>Pseudomonadati</taxon>
        <taxon>Thermomicrobiota</taxon>
        <taxon>Thermomicrobia</taxon>
        <taxon>Sphaerobacterales</taxon>
        <taxon>Sphaerobacterineae</taxon>
        <taxon>Sphaerobacteraceae</taxon>
        <taxon>Nitrolancea</taxon>
    </lineage>
</organism>